<dbReference type="NCBIfam" id="TIGR02532">
    <property type="entry name" value="IV_pilin_GFxxxE"/>
    <property type="match status" value="1"/>
</dbReference>
<dbReference type="Pfam" id="PF07963">
    <property type="entry name" value="N_methyl"/>
    <property type="match status" value="1"/>
</dbReference>
<name>A0A0W8FQZ0_9ZZZZ</name>
<evidence type="ECO:0000313" key="2">
    <source>
        <dbReference type="EMBL" id="KUG23338.1"/>
    </source>
</evidence>
<reference evidence="2" key="1">
    <citation type="journal article" date="2015" name="Proc. Natl. Acad. Sci. U.S.A.">
        <title>Networks of energetic and metabolic interactions define dynamics in microbial communities.</title>
        <authorList>
            <person name="Embree M."/>
            <person name="Liu J.K."/>
            <person name="Al-Bassam M.M."/>
            <person name="Zengler K."/>
        </authorList>
    </citation>
    <scope>NUCLEOTIDE SEQUENCE</scope>
</reference>
<keyword evidence="1" id="KW-0472">Membrane</keyword>
<comment type="caution">
    <text evidence="2">The sequence shown here is derived from an EMBL/GenBank/DDBJ whole genome shotgun (WGS) entry which is preliminary data.</text>
</comment>
<dbReference type="AlphaFoldDB" id="A0A0W8FQZ0"/>
<dbReference type="EMBL" id="LNQE01000912">
    <property type="protein sequence ID" value="KUG23338.1"/>
    <property type="molecule type" value="Genomic_DNA"/>
</dbReference>
<feature type="transmembrane region" description="Helical" evidence="1">
    <location>
        <begin position="21"/>
        <end position="43"/>
    </location>
</feature>
<evidence type="ECO:0000256" key="1">
    <source>
        <dbReference type="SAM" id="Phobius"/>
    </source>
</evidence>
<sequence>MITKTMKLKNTNCQLIIKKEEGFTILEIMVALVLIAVVVSSFIQLSSANLNNLSSSDDQIDALIHANAKMREILDLEIIEDKSWNETDNDGYSYEITMAESLADRTDSLNVKMEEITLLTKWVKNNKKKEVVLKTAKVISKADALKNANN</sequence>
<organism evidence="2">
    <name type="scientific">hydrocarbon metagenome</name>
    <dbReference type="NCBI Taxonomy" id="938273"/>
    <lineage>
        <taxon>unclassified sequences</taxon>
        <taxon>metagenomes</taxon>
        <taxon>ecological metagenomes</taxon>
    </lineage>
</organism>
<keyword evidence="1" id="KW-1133">Transmembrane helix</keyword>
<protein>
    <submittedName>
        <fullName evidence="2">Uncharacterized protein</fullName>
    </submittedName>
</protein>
<dbReference type="InterPro" id="IPR012902">
    <property type="entry name" value="N_methyl_site"/>
</dbReference>
<accession>A0A0W8FQZ0</accession>
<keyword evidence="1" id="KW-0812">Transmembrane</keyword>
<proteinExistence type="predicted"/>
<gene>
    <name evidence="2" type="ORF">ASZ90_006866</name>
</gene>